<dbReference type="STRING" id="576137.A0A1L7XSD1"/>
<evidence type="ECO:0000313" key="5">
    <source>
        <dbReference type="Proteomes" id="UP000184330"/>
    </source>
</evidence>
<evidence type="ECO:0000259" key="3">
    <source>
        <dbReference type="Pfam" id="PF08240"/>
    </source>
</evidence>
<dbReference type="Pfam" id="PF08240">
    <property type="entry name" value="ADH_N"/>
    <property type="match status" value="1"/>
</dbReference>
<proteinExistence type="predicted"/>
<dbReference type="AlphaFoldDB" id="A0A1L7XSD1"/>
<dbReference type="EMBL" id="FJOG01000049">
    <property type="protein sequence ID" value="CZR67964.1"/>
    <property type="molecule type" value="Genomic_DNA"/>
</dbReference>
<dbReference type="InterPro" id="IPR011032">
    <property type="entry name" value="GroES-like_sf"/>
</dbReference>
<feature type="region of interest" description="Disordered" evidence="1">
    <location>
        <begin position="1"/>
        <end position="21"/>
    </location>
</feature>
<feature type="domain" description="Alcohol dehydrogenase-like C-terminal" evidence="2">
    <location>
        <begin position="175"/>
        <end position="302"/>
    </location>
</feature>
<dbReference type="SUPFAM" id="SSF50129">
    <property type="entry name" value="GroES-like"/>
    <property type="match status" value="1"/>
</dbReference>
<dbReference type="InterPro" id="IPR013154">
    <property type="entry name" value="ADH-like_N"/>
</dbReference>
<protein>
    <submittedName>
        <fullName evidence="4">Related to ADH3-alcohol dehydrogenase III</fullName>
    </submittedName>
</protein>
<evidence type="ECO:0000259" key="2">
    <source>
        <dbReference type="Pfam" id="PF00107"/>
    </source>
</evidence>
<name>A0A1L7XSD1_9HELO</name>
<dbReference type="PANTHER" id="PTHR43677">
    <property type="entry name" value="SHORT-CHAIN DEHYDROGENASE/REDUCTASE"/>
    <property type="match status" value="1"/>
</dbReference>
<reference evidence="4 5" key="1">
    <citation type="submission" date="2016-03" db="EMBL/GenBank/DDBJ databases">
        <authorList>
            <person name="Ploux O."/>
        </authorList>
    </citation>
    <scope>NUCLEOTIDE SEQUENCE [LARGE SCALE GENOMIC DNA]</scope>
    <source>
        <strain evidence="4 5">UAMH 11012</strain>
    </source>
</reference>
<organism evidence="4 5">
    <name type="scientific">Phialocephala subalpina</name>
    <dbReference type="NCBI Taxonomy" id="576137"/>
    <lineage>
        <taxon>Eukaryota</taxon>
        <taxon>Fungi</taxon>
        <taxon>Dikarya</taxon>
        <taxon>Ascomycota</taxon>
        <taxon>Pezizomycotina</taxon>
        <taxon>Leotiomycetes</taxon>
        <taxon>Helotiales</taxon>
        <taxon>Mollisiaceae</taxon>
        <taxon>Phialocephala</taxon>
        <taxon>Phialocephala fortinii species complex</taxon>
    </lineage>
</organism>
<dbReference type="Pfam" id="PF00107">
    <property type="entry name" value="ADH_zinc_N"/>
    <property type="match status" value="1"/>
</dbReference>
<sequence>MQSQEASSSASYRASSNPASRMSSGNLPYLYFPTPMVPGARAIGRIAATGPDTTSFQVDQLVLLDPFIRARDNPDVQILWGAGVCGGNPAAHKLIEGPWRNGMYAEYARAPLENCYALNEAVLMRSPSNGGLGYSVGDLSLLTRHTVPYGGFRAIDLKAGETVIVAPATGIYSGAAVEVASAMGARVIAVGRNLETLQKVAAHLPRVQVVEFKGDFNEDLAALKKFGTIDAYMDLSPIAANESTHIRSCMMAVKQYGRVSLIGVNMKDIAIPYAVAVAQNLTIRGQYMYEREDVWGLIKLAESGLLKLGAAAGHELVGEFGLEDHEKAFDVAQQNPEAGKKVLLTL</sequence>
<dbReference type="PANTHER" id="PTHR43677:SF4">
    <property type="entry name" value="QUINONE OXIDOREDUCTASE-LIKE PROTEIN 2"/>
    <property type="match status" value="1"/>
</dbReference>
<dbReference type="GO" id="GO:0016491">
    <property type="term" value="F:oxidoreductase activity"/>
    <property type="evidence" value="ECO:0007669"/>
    <property type="project" value="TreeGrafter"/>
</dbReference>
<dbReference type="InterPro" id="IPR051397">
    <property type="entry name" value="Zn-ADH-like_protein"/>
</dbReference>
<dbReference type="OrthoDB" id="5407715at2759"/>
<gene>
    <name evidence="4" type="ORF">PAC_17863</name>
</gene>
<feature type="domain" description="Alcohol dehydrogenase-like N-terminal" evidence="3">
    <location>
        <begin position="31"/>
        <end position="118"/>
    </location>
</feature>
<dbReference type="InterPro" id="IPR013149">
    <property type="entry name" value="ADH-like_C"/>
</dbReference>
<evidence type="ECO:0000256" key="1">
    <source>
        <dbReference type="SAM" id="MobiDB-lite"/>
    </source>
</evidence>
<dbReference type="SUPFAM" id="SSF51735">
    <property type="entry name" value="NAD(P)-binding Rossmann-fold domains"/>
    <property type="match status" value="1"/>
</dbReference>
<keyword evidence="5" id="KW-1185">Reference proteome</keyword>
<dbReference type="InterPro" id="IPR036291">
    <property type="entry name" value="NAD(P)-bd_dom_sf"/>
</dbReference>
<dbReference type="CDD" id="cd05188">
    <property type="entry name" value="MDR"/>
    <property type="match status" value="1"/>
</dbReference>
<dbReference type="Proteomes" id="UP000184330">
    <property type="component" value="Unassembled WGS sequence"/>
</dbReference>
<accession>A0A1L7XSD1</accession>
<dbReference type="Gene3D" id="3.90.180.10">
    <property type="entry name" value="Medium-chain alcohol dehydrogenases, catalytic domain"/>
    <property type="match status" value="1"/>
</dbReference>
<feature type="compositionally biased region" description="Low complexity" evidence="1">
    <location>
        <begin position="1"/>
        <end position="20"/>
    </location>
</feature>
<evidence type="ECO:0000313" key="4">
    <source>
        <dbReference type="EMBL" id="CZR67964.1"/>
    </source>
</evidence>
<dbReference type="Gene3D" id="3.40.50.720">
    <property type="entry name" value="NAD(P)-binding Rossmann-like Domain"/>
    <property type="match status" value="1"/>
</dbReference>
<dbReference type="GO" id="GO:0005739">
    <property type="term" value="C:mitochondrion"/>
    <property type="evidence" value="ECO:0007669"/>
    <property type="project" value="TreeGrafter"/>
</dbReference>